<dbReference type="AlphaFoldDB" id="A0A8J7TJW0"/>
<gene>
    <name evidence="2" type="ORF">J0M35_01865</name>
</gene>
<dbReference type="Proteomes" id="UP000664277">
    <property type="component" value="Unassembled WGS sequence"/>
</dbReference>
<keyword evidence="1" id="KW-0175">Coiled coil</keyword>
<reference evidence="2" key="1">
    <citation type="submission" date="2021-02" db="EMBL/GenBank/DDBJ databases">
        <title>Genome-Resolved Metagenomics of a Microbial Community Performing Photosynthetic Biological Nutrient Removal.</title>
        <authorList>
            <person name="Mcdaniel E.A."/>
        </authorList>
    </citation>
    <scope>NUCLEOTIDE SEQUENCE</scope>
    <source>
        <strain evidence="2">UWPOB_OBS1</strain>
    </source>
</reference>
<dbReference type="InterPro" id="IPR025503">
    <property type="entry name" value="DUF4391"/>
</dbReference>
<proteinExistence type="predicted"/>
<comment type="caution">
    <text evidence="2">The sequence shown here is derived from an EMBL/GenBank/DDBJ whole genome shotgun (WGS) entry which is preliminary data.</text>
</comment>
<dbReference type="EMBL" id="JAFLCK010000002">
    <property type="protein sequence ID" value="MBN8659080.1"/>
    <property type="molecule type" value="Genomic_DNA"/>
</dbReference>
<sequence length="227" mass="26537">MKTLPFEYPENAAVGKVVHKNKFYKQTRLTPATKELFVRQVEIIVWEFKLAPETVNIKRTSAVPEIQIFSISLKTGELKSDVLRCIDMAIPFPIIFELRFNDELQSVAAYKRPSEANSTKLVISEYFFGDWVSVDSPRRPLPMVFNLDMLYGHLLAPLMPYQPKSGERLEEHVQRMESIRQKQTEVERCRQRLQREKQFNRKVSINAELRELEHELENLTITPLASE</sequence>
<protein>
    <submittedName>
        <fullName evidence="2">DUF4391 domain-containing protein</fullName>
    </submittedName>
</protein>
<evidence type="ECO:0000256" key="1">
    <source>
        <dbReference type="SAM" id="Coils"/>
    </source>
</evidence>
<organism evidence="2 3">
    <name type="scientific">Candidatus Obscuribacter phosphatis</name>
    <dbReference type="NCBI Taxonomy" id="1906157"/>
    <lineage>
        <taxon>Bacteria</taxon>
        <taxon>Bacillati</taxon>
        <taxon>Candidatus Melainabacteria</taxon>
        <taxon>Candidatus Obscuribacterales</taxon>
        <taxon>Candidatus Obscuribacteraceae</taxon>
        <taxon>Candidatus Obscuribacter</taxon>
    </lineage>
</organism>
<feature type="coiled-coil region" evidence="1">
    <location>
        <begin position="176"/>
        <end position="222"/>
    </location>
</feature>
<accession>A0A8J7TJW0</accession>
<evidence type="ECO:0000313" key="3">
    <source>
        <dbReference type="Proteomes" id="UP000664277"/>
    </source>
</evidence>
<dbReference type="Pfam" id="PF14335">
    <property type="entry name" value="DUF4391"/>
    <property type="match status" value="1"/>
</dbReference>
<evidence type="ECO:0000313" key="2">
    <source>
        <dbReference type="EMBL" id="MBN8659080.1"/>
    </source>
</evidence>
<name>A0A8J7TJW0_9BACT</name>